<dbReference type="SUPFAM" id="SSF82895">
    <property type="entry name" value="TSP-1 type 1 repeat"/>
    <property type="match status" value="4"/>
</dbReference>
<dbReference type="PRINTS" id="PR01857">
    <property type="entry name" value="ADAMTSFAMILY"/>
</dbReference>
<dbReference type="Gene3D" id="3.40.1620.60">
    <property type="match status" value="1"/>
</dbReference>
<dbReference type="Pfam" id="PF19236">
    <property type="entry name" value="ADAMTS_CR_3"/>
    <property type="match status" value="1"/>
</dbReference>
<dbReference type="PROSITE" id="PS50092">
    <property type="entry name" value="TSP1"/>
    <property type="match status" value="4"/>
</dbReference>
<dbReference type="SMART" id="SM00209">
    <property type="entry name" value="TSP1"/>
    <property type="match status" value="4"/>
</dbReference>
<dbReference type="InterPro" id="IPR000884">
    <property type="entry name" value="TSP1_rpt"/>
</dbReference>
<evidence type="ECO:0000259" key="15">
    <source>
        <dbReference type="PROSITE" id="PS50900"/>
    </source>
</evidence>
<keyword evidence="7" id="KW-0677">Repeat</keyword>
<dbReference type="Pfam" id="PF00090">
    <property type="entry name" value="TSP_1"/>
    <property type="match status" value="2"/>
</dbReference>
<reference evidence="17" key="1">
    <citation type="submission" date="2025-08" db="UniProtKB">
        <authorList>
            <consortium name="RefSeq"/>
        </authorList>
    </citation>
    <scope>IDENTIFICATION</scope>
    <source>
        <tissue evidence="17">Thorax and Abdomen</tissue>
    </source>
</reference>
<evidence type="ECO:0000256" key="3">
    <source>
        <dbReference type="ARBA" id="ARBA00022530"/>
    </source>
</evidence>
<feature type="binding site" evidence="13">
    <location>
        <position position="474"/>
    </location>
    <ligand>
        <name>Zn(2+)</name>
        <dbReference type="ChEBI" id="CHEBI:29105"/>
        <note>catalytic</note>
    </ligand>
</feature>
<sequence length="1158" mass="130341">MGHVNYIHIIFIFWSFDSLKSQNLDDFLTSIDHIQSYKIVYPIIESPEGPRVKRSSVEAKSLRISLDDWTLETSLNELLIISPSFVARRILPRGKFQGRRDAVDEDPLSCQVRRGFVMDQPESLVAITVCNGPWIYGIVNVTGGTFFLQPLSDGRHIIYESRKTLNMDSAKTHPFNSTENIEPLNNGLEHLPRDDYLRPKNFNTSSANDIFLAASRLSEAVWSGPDSRHGRDEKFYINSNTELPQPRNSSSSYPSGVKERVKRNLMVCNTQEFHNLTGDVIDLEPRLRAAQERDDENFQLPVEKDSEYVEYFYDRAWERNKLPKRKPITGEPRSRWLEIGIAADYSVVEFHGSRVQQYILAVFNIVSAIYRDPSLESNMKLVIVRMVLYADKKDGMVRRGNARRSLENVNRWNRKFLLSSKKSHDVAVWLTRLDLGGPSGYAPVSGVCDPARSCALNRDEGLTSAFIIAHELAHVLGLTHDGDQAVGNSCGDEASIGSVMAPMVAATFHRFHWSTCSKKEFHHRVKQWECLLNQPDDHNATLLRATIQTTFTMDEQCRMEFGDGYSLCRSFDLPEPCSHLWCGYGNTSQICKTKKGPPLEGTECGEDKWCINGYCELVDRRRFGLGPVIHNVRDGGWSGWGPWGKCSRSCGVGVQFRSRKCSDPTPAYGGADCEGDSEEFKICEIIQCSERIDLRAQQCARLGILMGFPVRSLMYNSTWLPYEPEEDHLKCQLVCRSRQTGEIYFSGENLVDGTPCTYGSSDICVQGNCSKMGCDNVMNSTALIDNCGECGGRNENCINVTSGYQRKLRRGMTRLAVIPRSAYNVRVELTLPRLAVGQLIDVVITIRDRRRRRNDIGTFDTSGRADVLVVEGAAFHPQKLGDTYTIWSRGPVFTEIVISLGVPDDLLRLGLSLFISSQYFVNRHEQNATVGYSWLPGGWGPCSASCGGGTRHKTIACRDDVTGKIVPRRKCSLTVKPSLESERCNLLSCEFKWISGEWEECTATCGLTGIQHRQLYCVHVSVDVTKVSNDTAAIIYRDMLPPDRCGPPPQAERECNRVPCQGRWLFSADWSPCSQSCGRGIQTRLARCGPDEPTDSLFDCGIVAPYEFRPCKTLDKRNPICLESCKSDSSEHCSLSVLRRYCEVPDFKRRCCLSCQQT</sequence>
<dbReference type="InterPro" id="IPR041645">
    <property type="entry name" value="ADAMTS_CR_2"/>
</dbReference>
<dbReference type="PRINTS" id="PR01705">
    <property type="entry name" value="TSP1REPEAT"/>
</dbReference>
<feature type="domain" description="PLAC" evidence="15">
    <location>
        <begin position="1117"/>
        <end position="1158"/>
    </location>
</feature>
<dbReference type="PROSITE" id="PS50900">
    <property type="entry name" value="PLAC"/>
    <property type="match status" value="1"/>
</dbReference>
<dbReference type="PROSITE" id="PS50215">
    <property type="entry name" value="ADAM_MEPRO"/>
    <property type="match status" value="1"/>
</dbReference>
<dbReference type="PANTHER" id="PTHR13723:SF304">
    <property type="entry name" value="A DISINTEGRIN AND METALLOPROTEINASE WITH THROMBOSPONDIN MOTIFS 2-LIKE PROTEIN"/>
    <property type="match status" value="1"/>
</dbReference>
<evidence type="ECO:0000256" key="2">
    <source>
        <dbReference type="ARBA" id="ARBA00022525"/>
    </source>
</evidence>
<dbReference type="InterPro" id="IPR050439">
    <property type="entry name" value="ADAMTS_ADAMTS-like"/>
</dbReference>
<evidence type="ECO:0000256" key="4">
    <source>
        <dbReference type="ARBA" id="ARBA00022670"/>
    </source>
</evidence>
<keyword evidence="11" id="KW-1015">Disulfide bond</keyword>
<dbReference type="Pfam" id="PF19030">
    <property type="entry name" value="TSP1_ADAMTS"/>
    <property type="match status" value="2"/>
</dbReference>
<evidence type="ECO:0000259" key="14">
    <source>
        <dbReference type="PROSITE" id="PS50215"/>
    </source>
</evidence>
<feature type="active site" evidence="13">
    <location>
        <position position="471"/>
    </location>
</feature>
<evidence type="ECO:0000256" key="8">
    <source>
        <dbReference type="ARBA" id="ARBA00022801"/>
    </source>
</evidence>
<evidence type="ECO:0000256" key="6">
    <source>
        <dbReference type="ARBA" id="ARBA00022729"/>
    </source>
</evidence>
<evidence type="ECO:0000256" key="9">
    <source>
        <dbReference type="ARBA" id="ARBA00022833"/>
    </source>
</evidence>
<organism evidence="16 17">
    <name type="scientific">Neodiprion lecontei</name>
    <name type="common">Redheaded pine sawfly</name>
    <dbReference type="NCBI Taxonomy" id="441921"/>
    <lineage>
        <taxon>Eukaryota</taxon>
        <taxon>Metazoa</taxon>
        <taxon>Ecdysozoa</taxon>
        <taxon>Arthropoda</taxon>
        <taxon>Hexapoda</taxon>
        <taxon>Insecta</taxon>
        <taxon>Pterygota</taxon>
        <taxon>Neoptera</taxon>
        <taxon>Endopterygota</taxon>
        <taxon>Hymenoptera</taxon>
        <taxon>Tenthredinoidea</taxon>
        <taxon>Diprionidae</taxon>
        <taxon>Diprioninae</taxon>
        <taxon>Neodiprion</taxon>
    </lineage>
</organism>
<keyword evidence="3" id="KW-0272">Extracellular matrix</keyword>
<feature type="domain" description="Peptidase M12B" evidence="14">
    <location>
        <begin position="335"/>
        <end position="535"/>
    </location>
</feature>
<accession>A0ABM3GEH4</accession>
<evidence type="ECO:0000256" key="13">
    <source>
        <dbReference type="PROSITE-ProRule" id="PRU00276"/>
    </source>
</evidence>
<evidence type="ECO:0000256" key="11">
    <source>
        <dbReference type="ARBA" id="ARBA00023157"/>
    </source>
</evidence>
<name>A0ABM3GEH4_NEOLC</name>
<evidence type="ECO:0000313" key="16">
    <source>
        <dbReference type="Proteomes" id="UP000829291"/>
    </source>
</evidence>
<dbReference type="PANTHER" id="PTHR13723">
    <property type="entry name" value="ADAMTS A DISINTEGRIN AND METALLOPROTEASE WITH THROMBOSPONDIN MOTIFS PROTEASE"/>
    <property type="match status" value="1"/>
</dbReference>
<dbReference type="InterPro" id="IPR010909">
    <property type="entry name" value="PLAC"/>
</dbReference>
<dbReference type="SUPFAM" id="SSF55486">
    <property type="entry name" value="Metalloproteases ('zincins'), catalytic domain"/>
    <property type="match status" value="1"/>
</dbReference>
<feature type="binding site" evidence="13">
    <location>
        <position position="470"/>
    </location>
    <ligand>
        <name>Zn(2+)</name>
        <dbReference type="ChEBI" id="CHEBI:29105"/>
        <note>catalytic</note>
    </ligand>
</feature>
<evidence type="ECO:0000256" key="12">
    <source>
        <dbReference type="ARBA" id="ARBA00023180"/>
    </source>
</evidence>
<dbReference type="Gene3D" id="2.60.120.830">
    <property type="match status" value="1"/>
</dbReference>
<keyword evidence="4" id="KW-0645">Protease</keyword>
<evidence type="ECO:0000256" key="1">
    <source>
        <dbReference type="ARBA" id="ARBA00004498"/>
    </source>
</evidence>
<dbReference type="RefSeq" id="XP_046598676.1">
    <property type="nucleotide sequence ID" value="XM_046742720.1"/>
</dbReference>
<dbReference type="Gene3D" id="2.20.100.10">
    <property type="entry name" value="Thrombospondin type-1 (TSP1) repeat"/>
    <property type="match status" value="4"/>
</dbReference>
<dbReference type="GeneID" id="107225148"/>
<dbReference type="InterPro" id="IPR001590">
    <property type="entry name" value="Peptidase_M12B"/>
</dbReference>
<dbReference type="InterPro" id="IPR036383">
    <property type="entry name" value="TSP1_rpt_sf"/>
</dbReference>
<keyword evidence="9 13" id="KW-0862">Zinc</keyword>
<dbReference type="Pfam" id="PF17771">
    <property type="entry name" value="ADAMTS_CR_2"/>
    <property type="match status" value="1"/>
</dbReference>
<keyword evidence="5 13" id="KW-0479">Metal-binding</keyword>
<dbReference type="InterPro" id="IPR045371">
    <property type="entry name" value="ADAMTS_CR_3"/>
</dbReference>
<evidence type="ECO:0000313" key="17">
    <source>
        <dbReference type="RefSeq" id="XP_046598676.1"/>
    </source>
</evidence>
<comment type="caution">
    <text evidence="13">Lacks conserved residue(s) required for the propagation of feature annotation.</text>
</comment>
<keyword evidence="8" id="KW-0378">Hydrolase</keyword>
<evidence type="ECO:0000256" key="7">
    <source>
        <dbReference type="ARBA" id="ARBA00022737"/>
    </source>
</evidence>
<dbReference type="Proteomes" id="UP000829291">
    <property type="component" value="Chromosome 1"/>
</dbReference>
<proteinExistence type="predicted"/>
<dbReference type="Pfam" id="PF01421">
    <property type="entry name" value="Reprolysin"/>
    <property type="match status" value="1"/>
</dbReference>
<dbReference type="CDD" id="cd04273">
    <property type="entry name" value="ZnMc_ADAMTS_like"/>
    <property type="match status" value="1"/>
</dbReference>
<keyword evidence="10" id="KW-0482">Metalloprotease</keyword>
<evidence type="ECO:0000256" key="5">
    <source>
        <dbReference type="ARBA" id="ARBA00022723"/>
    </source>
</evidence>
<dbReference type="Gene3D" id="3.40.390.10">
    <property type="entry name" value="Collagenase (Catalytic Domain)"/>
    <property type="match status" value="1"/>
</dbReference>
<keyword evidence="16" id="KW-1185">Reference proteome</keyword>
<dbReference type="InterPro" id="IPR024079">
    <property type="entry name" value="MetalloPept_cat_dom_sf"/>
</dbReference>
<keyword evidence="6" id="KW-0732">Signal</keyword>
<dbReference type="InterPro" id="IPR013273">
    <property type="entry name" value="ADAMTS/ADAMTS-like"/>
</dbReference>
<evidence type="ECO:0000256" key="10">
    <source>
        <dbReference type="ARBA" id="ARBA00023049"/>
    </source>
</evidence>
<gene>
    <name evidence="17" type="primary">LOC107225148</name>
</gene>
<comment type="subcellular location">
    <subcellularLocation>
        <location evidence="1">Secreted</location>
        <location evidence="1">Extracellular space</location>
        <location evidence="1">Extracellular matrix</location>
    </subcellularLocation>
</comment>
<keyword evidence="12" id="KW-0325">Glycoprotein</keyword>
<keyword evidence="2" id="KW-0964">Secreted</keyword>
<feature type="binding site" evidence="13">
    <location>
        <position position="480"/>
    </location>
    <ligand>
        <name>Zn(2+)</name>
        <dbReference type="ChEBI" id="CHEBI:29105"/>
        <note>catalytic</note>
    </ligand>
</feature>
<protein>
    <submittedName>
        <fullName evidence="17">A disintegrin and metalloproteinase with thrombospondin motifs 3-like</fullName>
    </submittedName>
</protein>